<evidence type="ECO:0000313" key="2">
    <source>
        <dbReference type="Proteomes" id="UP000233781"/>
    </source>
</evidence>
<protein>
    <recommendedName>
        <fullName evidence="3">3-methyladenine DNA glycosylase</fullName>
    </recommendedName>
</protein>
<dbReference type="RefSeq" id="WP_101394570.1">
    <property type="nucleotide sequence ID" value="NZ_PJNE01000001.1"/>
</dbReference>
<comment type="caution">
    <text evidence="1">The sequence shown here is derived from an EMBL/GenBank/DDBJ whole genome shotgun (WGS) entry which is preliminary data.</text>
</comment>
<keyword evidence="2" id="KW-1185">Reference proteome</keyword>
<evidence type="ECO:0000313" key="1">
    <source>
        <dbReference type="EMBL" id="PKW25921.1"/>
    </source>
</evidence>
<accession>A0A2N3YGE5</accession>
<organism evidence="1 2">
    <name type="scientific">Phycicoccus duodecadis</name>
    <dbReference type="NCBI Taxonomy" id="173053"/>
    <lineage>
        <taxon>Bacteria</taxon>
        <taxon>Bacillati</taxon>
        <taxon>Actinomycetota</taxon>
        <taxon>Actinomycetes</taxon>
        <taxon>Micrococcales</taxon>
        <taxon>Intrasporangiaceae</taxon>
        <taxon>Phycicoccus</taxon>
    </lineage>
</organism>
<dbReference type="OrthoDB" id="9790578at2"/>
<proteinExistence type="predicted"/>
<name>A0A2N3YGE5_9MICO</name>
<dbReference type="EMBL" id="PJNE01000001">
    <property type="protein sequence ID" value="PKW25921.1"/>
    <property type="molecule type" value="Genomic_DNA"/>
</dbReference>
<reference evidence="1 2" key="1">
    <citation type="submission" date="2017-12" db="EMBL/GenBank/DDBJ databases">
        <title>Sequencing the genomes of 1000 Actinobacteria strains.</title>
        <authorList>
            <person name="Klenk H.-P."/>
        </authorList>
    </citation>
    <scope>NUCLEOTIDE SEQUENCE [LARGE SCALE GENOMIC DNA]</scope>
    <source>
        <strain evidence="1 2">DSM 12806</strain>
    </source>
</reference>
<gene>
    <name evidence="1" type="ORF">ATL31_0725</name>
</gene>
<sequence>MPTVVPHATWTALERAHAERVDSATAGHRARRAGGRPHPVEDFLFRYYQHSPARLRRWHPGAGVLLEGAATGERTGWRHHRVVGDGVELDLGAFLETRGDTVRFVRELLTATLSRPPHLGCFGLHEWAMVHRLPADDVRHPGWPLRLGPDGTDAVLERHTLRCSHVDAARFFTDSAVPRNTLTPTRATQVAMEQPGCLHAGMDVYKWCFKLAPLVPSDLTADAFDLARDIRVLDMQASPYDLRELGYEPVPVESAEGKVAYLERQRAFTERSNGLRRRLVDVLDAALADRPRPHGGQPPIRVS</sequence>
<dbReference type="AlphaFoldDB" id="A0A2N3YGE5"/>
<dbReference type="Proteomes" id="UP000233781">
    <property type="component" value="Unassembled WGS sequence"/>
</dbReference>
<evidence type="ECO:0008006" key="3">
    <source>
        <dbReference type="Google" id="ProtNLM"/>
    </source>
</evidence>